<dbReference type="AlphaFoldDB" id="A0AAV9Y3B0"/>
<dbReference type="EMBL" id="JAWDEY010000007">
    <property type="protein sequence ID" value="KAK6590390.1"/>
    <property type="molecule type" value="Genomic_DNA"/>
</dbReference>
<keyword evidence="1" id="KW-0175">Coiled coil</keyword>
<keyword evidence="3" id="KW-1185">Reference proteome</keyword>
<feature type="coiled-coil region" evidence="1">
    <location>
        <begin position="162"/>
        <end position="203"/>
    </location>
</feature>
<sequence>MEPKNENDKDEEATEDQLEKLDDYCENMSEKELDNAIQVLVSEKKVWENAFNLAKLELNEKNAEIEGLKKLLNELNNNIISKDEKFEDYNLLRGPFEANFDSNKAIINGKKDNSIHGDHLLNELIVIAKEETKALENIDDFLLKLSDCVNIESAYKYIIRNYVELKLENQSQDQRIDSLNDELSNAQEAVQNLHRTIQNNQNSSDLVSIAYKSQIKSLQDDLLNACKDIDFWREQCEKYMKCSESTKTNTETKFSDLDLSEWYNLGSGIDAMYKVEIIPNSYWWFISF</sequence>
<reference evidence="2 3" key="1">
    <citation type="submission" date="2023-10" db="EMBL/GenBank/DDBJ databases">
        <title>Comparative genomics analysis reveals potential genetic determinants of host preference in Cryptosporidium xiaoi.</title>
        <authorList>
            <person name="Xiao L."/>
            <person name="Li J."/>
        </authorList>
    </citation>
    <scope>NUCLEOTIDE SEQUENCE [LARGE SCALE GENOMIC DNA]</scope>
    <source>
        <strain evidence="2 3">52996</strain>
    </source>
</reference>
<evidence type="ECO:0000313" key="3">
    <source>
        <dbReference type="Proteomes" id="UP001311799"/>
    </source>
</evidence>
<accession>A0AAV9Y3B0</accession>
<name>A0AAV9Y3B0_9CRYT</name>
<gene>
    <name evidence="2" type="ORF">RS030_162496</name>
</gene>
<evidence type="ECO:0000256" key="1">
    <source>
        <dbReference type="SAM" id="Coils"/>
    </source>
</evidence>
<protein>
    <submittedName>
        <fullName evidence="2">Uncharacterized protein</fullName>
    </submittedName>
</protein>
<comment type="caution">
    <text evidence="2">The sequence shown here is derived from an EMBL/GenBank/DDBJ whole genome shotgun (WGS) entry which is preliminary data.</text>
</comment>
<evidence type="ECO:0000313" key="2">
    <source>
        <dbReference type="EMBL" id="KAK6590390.1"/>
    </source>
</evidence>
<feature type="coiled-coil region" evidence="1">
    <location>
        <begin position="11"/>
        <end position="85"/>
    </location>
</feature>
<organism evidence="2 3">
    <name type="scientific">Cryptosporidium xiaoi</name>
    <dbReference type="NCBI Taxonomy" id="659607"/>
    <lineage>
        <taxon>Eukaryota</taxon>
        <taxon>Sar</taxon>
        <taxon>Alveolata</taxon>
        <taxon>Apicomplexa</taxon>
        <taxon>Conoidasida</taxon>
        <taxon>Coccidia</taxon>
        <taxon>Eucoccidiorida</taxon>
        <taxon>Eimeriorina</taxon>
        <taxon>Cryptosporidiidae</taxon>
        <taxon>Cryptosporidium</taxon>
    </lineage>
</organism>
<dbReference type="Proteomes" id="UP001311799">
    <property type="component" value="Unassembled WGS sequence"/>
</dbReference>
<proteinExistence type="predicted"/>